<evidence type="ECO:0000256" key="1">
    <source>
        <dbReference type="SAM" id="Phobius"/>
    </source>
</evidence>
<reference evidence="3" key="1">
    <citation type="submission" date="2016-10" db="EMBL/GenBank/DDBJ databases">
        <authorList>
            <person name="de Groot N.N."/>
        </authorList>
    </citation>
    <scope>NUCLEOTIDE SEQUENCE [LARGE SCALE GENOMIC DNA]</scope>
    <source>
        <strain evidence="3">10nlg</strain>
    </source>
</reference>
<dbReference type="Proteomes" id="UP000199318">
    <property type="component" value="Unassembled WGS sequence"/>
</dbReference>
<feature type="transmembrane region" description="Helical" evidence="1">
    <location>
        <begin position="15"/>
        <end position="34"/>
    </location>
</feature>
<protein>
    <submittedName>
        <fullName evidence="2">Uncharacterized protein</fullName>
    </submittedName>
</protein>
<evidence type="ECO:0000313" key="2">
    <source>
        <dbReference type="EMBL" id="SES05814.1"/>
    </source>
</evidence>
<comment type="caution">
    <text evidence="2">The sequence shown here is derived from an EMBL/GenBank/DDBJ whole genome shotgun (WGS) entry which is preliminary data.</text>
</comment>
<dbReference type="RefSeq" id="WP_093072993.1">
    <property type="nucleotide sequence ID" value="NZ_FOGV01000013.1"/>
</dbReference>
<keyword evidence="1" id="KW-1133">Transmembrane helix</keyword>
<dbReference type="AlphaFoldDB" id="A0A1H9U9J7"/>
<feature type="transmembrane region" description="Helical" evidence="1">
    <location>
        <begin position="46"/>
        <end position="65"/>
    </location>
</feature>
<proteinExistence type="predicted"/>
<keyword evidence="1" id="KW-0812">Transmembrane</keyword>
<dbReference type="STRING" id="1464123.SAMN05444126_11332"/>
<sequence>MLTIQQYYTLTARTLNWIGLGFSAAAVLLASYYTVFGWERMLDASFTPSAVIFLAGPGNFILAAAKKRRAEKLQLAVPDRAQPLAGHRRLMIVPFVHWLREYVLFTLDGLAVARIHENVSGFQRIASIPLHVLGLRAFLKKSLHISNQNGLLYRLEKERGLKHRSHLYHADGTHLGYYDMNVWNPARSYTTIFKPAGEQIGENHGGFSGMQFEIRNQSGNPVIQIKYEGIPTEALETFSGVRGDIIDYTDAPEAREPLFLLAPVIVQLHFRR</sequence>
<dbReference type="EMBL" id="FOGV01000013">
    <property type="protein sequence ID" value="SES05814.1"/>
    <property type="molecule type" value="Genomic_DNA"/>
</dbReference>
<gene>
    <name evidence="2" type="ORF">SAMN05444126_11332</name>
</gene>
<organism evidence="2 3">
    <name type="scientific">Salisediminibacterium halotolerans</name>
    <dbReference type="NCBI Taxonomy" id="517425"/>
    <lineage>
        <taxon>Bacteria</taxon>
        <taxon>Bacillati</taxon>
        <taxon>Bacillota</taxon>
        <taxon>Bacilli</taxon>
        <taxon>Bacillales</taxon>
        <taxon>Bacillaceae</taxon>
        <taxon>Salisediminibacterium</taxon>
    </lineage>
</organism>
<dbReference type="OrthoDB" id="2836622at2"/>
<name>A0A1H9U9J7_9BACI</name>
<accession>A0A1H9U9J7</accession>
<keyword evidence="3" id="KW-1185">Reference proteome</keyword>
<keyword evidence="1" id="KW-0472">Membrane</keyword>
<evidence type="ECO:0000313" key="3">
    <source>
        <dbReference type="Proteomes" id="UP000199318"/>
    </source>
</evidence>